<evidence type="ECO:0000313" key="6">
    <source>
        <dbReference type="EMBL" id="NDY42766.1"/>
    </source>
</evidence>
<evidence type="ECO:0000256" key="4">
    <source>
        <dbReference type="RuleBase" id="RU004514"/>
    </source>
</evidence>
<comment type="cofactor">
    <cofactor evidence="3">
        <name>pyridoxal 5'-phosphate</name>
        <dbReference type="ChEBI" id="CHEBI:597326"/>
    </cofactor>
</comment>
<dbReference type="SUPFAM" id="SSF51419">
    <property type="entry name" value="PLP-binding barrel"/>
    <property type="match status" value="1"/>
</dbReference>
<evidence type="ECO:0000256" key="1">
    <source>
        <dbReference type="ARBA" id="ARBA00022898"/>
    </source>
</evidence>
<gene>
    <name evidence="6" type="ORF">G3N55_07915</name>
</gene>
<keyword evidence="1 2" id="KW-0663">Pyridoxal phosphate</keyword>
<feature type="modified residue" description="N6-(pyridoxal phosphate)lysine" evidence="2 3">
    <location>
        <position position="34"/>
    </location>
</feature>
<organism evidence="6 7">
    <name type="scientific">Dissulfurirhabdus thermomarina</name>
    <dbReference type="NCBI Taxonomy" id="1765737"/>
    <lineage>
        <taxon>Bacteria</taxon>
        <taxon>Deltaproteobacteria</taxon>
        <taxon>Dissulfurirhabdaceae</taxon>
        <taxon>Dissulfurirhabdus</taxon>
    </lineage>
</organism>
<comment type="caution">
    <text evidence="6">The sequence shown here is derived from an EMBL/GenBank/DDBJ whole genome shotgun (WGS) entry which is preliminary data.</text>
</comment>
<dbReference type="Pfam" id="PF01168">
    <property type="entry name" value="Ala_racemase_N"/>
    <property type="match status" value="1"/>
</dbReference>
<dbReference type="Gene3D" id="3.20.20.10">
    <property type="entry name" value="Alanine racemase"/>
    <property type="match status" value="1"/>
</dbReference>
<dbReference type="PANTHER" id="PTHR10146:SF14">
    <property type="entry name" value="PYRIDOXAL PHOSPHATE HOMEOSTASIS PROTEIN"/>
    <property type="match status" value="1"/>
</dbReference>
<dbReference type="RefSeq" id="WP_163298898.1">
    <property type="nucleotide sequence ID" value="NZ_JAAGRR010000083.1"/>
</dbReference>
<keyword evidence="7" id="KW-1185">Reference proteome</keyword>
<dbReference type="AlphaFoldDB" id="A0A6N9TWA9"/>
<accession>A0A6N9TWA9</accession>
<dbReference type="PANTHER" id="PTHR10146">
    <property type="entry name" value="PROLINE SYNTHETASE CO-TRANSCRIBED BACTERIAL HOMOLOG PROTEIN"/>
    <property type="match status" value="1"/>
</dbReference>
<dbReference type="NCBIfam" id="TIGR00044">
    <property type="entry name" value="YggS family pyridoxal phosphate-dependent enzyme"/>
    <property type="match status" value="1"/>
</dbReference>
<comment type="function">
    <text evidence="2">Pyridoxal 5'-phosphate (PLP)-binding protein, which is involved in PLP homeostasis.</text>
</comment>
<name>A0A6N9TWA9_DISTH</name>
<dbReference type="EMBL" id="JAAGRR010000083">
    <property type="protein sequence ID" value="NDY42766.1"/>
    <property type="molecule type" value="Genomic_DNA"/>
</dbReference>
<protein>
    <recommendedName>
        <fullName evidence="2">Pyridoxal phosphate homeostasis protein</fullName>
        <shortName evidence="2">PLP homeostasis protein</shortName>
    </recommendedName>
</protein>
<comment type="similarity">
    <text evidence="2 4">Belongs to the pyridoxal phosphate-binding protein YggS/PROSC family.</text>
</comment>
<dbReference type="InterPro" id="IPR001608">
    <property type="entry name" value="Ala_racemase_N"/>
</dbReference>
<evidence type="ECO:0000256" key="2">
    <source>
        <dbReference type="HAMAP-Rule" id="MF_02087"/>
    </source>
</evidence>
<dbReference type="InterPro" id="IPR011078">
    <property type="entry name" value="PyrdxlP_homeostasis"/>
</dbReference>
<evidence type="ECO:0000259" key="5">
    <source>
        <dbReference type="Pfam" id="PF01168"/>
    </source>
</evidence>
<evidence type="ECO:0000313" key="7">
    <source>
        <dbReference type="Proteomes" id="UP000469346"/>
    </source>
</evidence>
<dbReference type="InterPro" id="IPR029066">
    <property type="entry name" value="PLP-binding_barrel"/>
</dbReference>
<reference evidence="6 7" key="1">
    <citation type="submission" date="2020-02" db="EMBL/GenBank/DDBJ databases">
        <title>Comparative genomics of sulfur disproportionating microorganisms.</title>
        <authorList>
            <person name="Ward L.M."/>
            <person name="Bertran E."/>
            <person name="Johnston D.T."/>
        </authorList>
    </citation>
    <scope>NUCLEOTIDE SEQUENCE [LARGE SCALE GENOMIC DNA]</scope>
    <source>
        <strain evidence="6 7">DSM 100025</strain>
    </source>
</reference>
<evidence type="ECO:0000256" key="3">
    <source>
        <dbReference type="PIRSR" id="PIRSR004848-1"/>
    </source>
</evidence>
<dbReference type="FunFam" id="3.20.20.10:FF:000018">
    <property type="entry name" value="Pyridoxal phosphate homeostasis protein"/>
    <property type="match status" value="1"/>
</dbReference>
<dbReference type="CDD" id="cd00635">
    <property type="entry name" value="PLPDE_III_YBL036c_like"/>
    <property type="match status" value="1"/>
</dbReference>
<dbReference type="GO" id="GO:0030170">
    <property type="term" value="F:pyridoxal phosphate binding"/>
    <property type="evidence" value="ECO:0007669"/>
    <property type="project" value="UniProtKB-UniRule"/>
</dbReference>
<dbReference type="HAMAP" id="MF_02087">
    <property type="entry name" value="PLP_homeostasis"/>
    <property type="match status" value="1"/>
</dbReference>
<proteinExistence type="inferred from homology"/>
<dbReference type="PIRSF" id="PIRSF004848">
    <property type="entry name" value="YBL036c_PLPDEIII"/>
    <property type="match status" value="1"/>
</dbReference>
<dbReference type="Proteomes" id="UP000469346">
    <property type="component" value="Unassembled WGS sequence"/>
</dbReference>
<feature type="domain" description="Alanine racemase N-terminal" evidence="5">
    <location>
        <begin position="6"/>
        <end position="229"/>
    </location>
</feature>
<sequence>MIARALDEIRRRIARAEARAGRAPGGTRLLAVTKTVPADRVRAAAAAGQRLFGENYLQEARAKLADLQDLRPETTWHFIGRLQRNKARAAVELFDCIESLDGLKLARTLDRLAGEAGRRLAVLVQVDLAGEPTKGGVAADELPTFLEAVFRLPNLSVEGLMCLPPWREDPEEVRPYFRRLRRLRDEAVRAGAPPGFRELSMGMSHDFEVAVEEGATLVRVGTALFGPRPKRPEA</sequence>